<name>A0A645C3D8_9ZZZZ</name>
<evidence type="ECO:0000313" key="2">
    <source>
        <dbReference type="EMBL" id="MPM72139.1"/>
    </source>
</evidence>
<proteinExistence type="predicted"/>
<comment type="caution">
    <text evidence="2">The sequence shown here is derived from an EMBL/GenBank/DDBJ whole genome shotgun (WGS) entry which is preliminary data.</text>
</comment>
<sequence length="204" mass="21839">MEVVVVPASHLRRENVRRRRLCCGRPNSGESAVVGGNNLFECFPPAEQPLAGGNALPEKGLVSAISVPESNCSPEDIDIPEPNSGESAVVGGNNLFGSSPPTEQPLTGGNPYRRRGYASYLSSDERMFAGGYRFPGGRTPAKPWLSEVIIFLGSSPPAEHHFTGGNALPEKGVVPANSVPARECSPEEFVLRMTVVRRSRVGQR</sequence>
<dbReference type="EMBL" id="VSSQ01024552">
    <property type="protein sequence ID" value="MPM72139.1"/>
    <property type="molecule type" value="Genomic_DNA"/>
</dbReference>
<accession>A0A645C3D8</accession>
<reference evidence="2" key="1">
    <citation type="submission" date="2019-08" db="EMBL/GenBank/DDBJ databases">
        <authorList>
            <person name="Kucharzyk K."/>
            <person name="Murdoch R.W."/>
            <person name="Higgins S."/>
            <person name="Loffler F."/>
        </authorList>
    </citation>
    <scope>NUCLEOTIDE SEQUENCE</scope>
</reference>
<feature type="region of interest" description="Disordered" evidence="1">
    <location>
        <begin position="84"/>
        <end position="113"/>
    </location>
</feature>
<evidence type="ECO:0000256" key="1">
    <source>
        <dbReference type="SAM" id="MobiDB-lite"/>
    </source>
</evidence>
<dbReference type="AlphaFoldDB" id="A0A645C3D8"/>
<protein>
    <submittedName>
        <fullName evidence="2">Uncharacterized protein</fullName>
    </submittedName>
</protein>
<organism evidence="2">
    <name type="scientific">bioreactor metagenome</name>
    <dbReference type="NCBI Taxonomy" id="1076179"/>
    <lineage>
        <taxon>unclassified sequences</taxon>
        <taxon>metagenomes</taxon>
        <taxon>ecological metagenomes</taxon>
    </lineage>
</organism>
<gene>
    <name evidence="2" type="ORF">SDC9_119112</name>
</gene>
<feature type="compositionally biased region" description="Polar residues" evidence="1">
    <location>
        <begin position="95"/>
        <end position="107"/>
    </location>
</feature>